<dbReference type="RefSeq" id="WP_010799525.1">
    <property type="nucleotide sequence ID" value="NZ_JAAMQY010000010.1"/>
</dbReference>
<reference evidence="2 4" key="1">
    <citation type="submission" date="2018-06" db="EMBL/GenBank/DDBJ databases">
        <authorList>
            <consortium name="Pathogen Informatics"/>
            <person name="Doyle S."/>
        </authorList>
    </citation>
    <scope>NUCLEOTIDE SEQUENCE [LARGE SCALE GENOMIC DNA]</scope>
    <source>
        <strain evidence="2 4">NCTC11842</strain>
    </source>
</reference>
<dbReference type="EMBL" id="JADTXM010000028">
    <property type="protein sequence ID" value="MBH3441787.1"/>
    <property type="molecule type" value="Genomic_DNA"/>
</dbReference>
<name>A0A2X2BXS2_PSELU</name>
<evidence type="ECO:0000313" key="1">
    <source>
        <dbReference type="EMBL" id="MBH3441787.1"/>
    </source>
</evidence>
<dbReference type="Proteomes" id="UP000638986">
    <property type="component" value="Unassembled WGS sequence"/>
</dbReference>
<dbReference type="EMBL" id="UAUF01000002">
    <property type="protein sequence ID" value="SPY99874.1"/>
    <property type="molecule type" value="Genomic_DNA"/>
</dbReference>
<dbReference type="EMBL" id="UAUF01000002">
    <property type="protein sequence ID" value="SPZ00050.1"/>
    <property type="molecule type" value="Genomic_DNA"/>
</dbReference>
<sequence length="134" mass="14966">MIKHVRNHNATYASCPVLSDNEALHYLARGEIPSGAHYLEVPPGKIIKSRGFWLNPTNKMHHAANAFLISTNAPTLNLDDIAERKPVLCYRSQVDPTFYLGYKQGAYLEPLTEGHYPPIPLSRLTYVGHVIASI</sequence>
<protein>
    <submittedName>
        <fullName evidence="2">Uncharacterized protein</fullName>
    </submittedName>
</protein>
<evidence type="ECO:0000313" key="5">
    <source>
        <dbReference type="Proteomes" id="UP000638986"/>
    </source>
</evidence>
<reference evidence="1 5" key="2">
    <citation type="submission" date="2020-11" db="EMBL/GenBank/DDBJ databases">
        <title>Enhanced detection system for hospital associated transmission using whole genome sequencing surveillance.</title>
        <authorList>
            <person name="Harrison L.H."/>
            <person name="Van Tyne D."/>
            <person name="Marsh J.W."/>
            <person name="Griffith M.P."/>
            <person name="Snyder D.J."/>
            <person name="Cooper V.S."/>
            <person name="Mustapha M."/>
        </authorList>
    </citation>
    <scope>NUCLEOTIDE SEQUENCE [LARGE SCALE GENOMIC DNA]</scope>
    <source>
        <strain evidence="1 5">PSB00013</strain>
    </source>
</reference>
<dbReference type="AlphaFoldDB" id="A0A2X2BXS2"/>
<accession>A0A2X2BXS2</accession>
<gene>
    <name evidence="1" type="ORF">I5Q09_24215</name>
    <name evidence="2" type="ORF">NCTC11842_00019</name>
    <name evidence="3" type="ORF">NCTC11842_00195</name>
</gene>
<organism evidence="2 4">
    <name type="scientific">Pseudomonas luteola</name>
    <dbReference type="NCBI Taxonomy" id="47886"/>
    <lineage>
        <taxon>Bacteria</taxon>
        <taxon>Pseudomonadati</taxon>
        <taxon>Pseudomonadota</taxon>
        <taxon>Gammaproteobacteria</taxon>
        <taxon>Pseudomonadales</taxon>
        <taxon>Pseudomonadaceae</taxon>
        <taxon>Pseudomonas</taxon>
    </lineage>
</organism>
<evidence type="ECO:0000313" key="3">
    <source>
        <dbReference type="EMBL" id="SPZ00050.1"/>
    </source>
</evidence>
<evidence type="ECO:0000313" key="4">
    <source>
        <dbReference type="Proteomes" id="UP000250443"/>
    </source>
</evidence>
<proteinExistence type="predicted"/>
<dbReference type="Proteomes" id="UP000250443">
    <property type="component" value="Unassembled WGS sequence"/>
</dbReference>
<evidence type="ECO:0000313" key="2">
    <source>
        <dbReference type="EMBL" id="SPY99874.1"/>
    </source>
</evidence>